<dbReference type="EMBL" id="JBBWUH010000001">
    <property type="protein sequence ID" value="KAK8177635.1"/>
    <property type="molecule type" value="Genomic_DNA"/>
</dbReference>
<feature type="compositionally biased region" description="Basic and acidic residues" evidence="1">
    <location>
        <begin position="846"/>
        <end position="856"/>
    </location>
</feature>
<feature type="compositionally biased region" description="Acidic residues" evidence="1">
    <location>
        <begin position="65"/>
        <end position="77"/>
    </location>
</feature>
<comment type="caution">
    <text evidence="2">The sequence shown here is derived from an EMBL/GenBank/DDBJ whole genome shotgun (WGS) entry which is preliminary data.</text>
</comment>
<organism evidence="2 3">
    <name type="scientific">Phyllosticta citrichinensis</name>
    <dbReference type="NCBI Taxonomy" id="1130410"/>
    <lineage>
        <taxon>Eukaryota</taxon>
        <taxon>Fungi</taxon>
        <taxon>Dikarya</taxon>
        <taxon>Ascomycota</taxon>
        <taxon>Pezizomycotina</taxon>
        <taxon>Dothideomycetes</taxon>
        <taxon>Dothideomycetes incertae sedis</taxon>
        <taxon>Botryosphaeriales</taxon>
        <taxon>Phyllostictaceae</taxon>
        <taxon>Phyllosticta</taxon>
    </lineage>
</organism>
<feature type="compositionally biased region" description="Acidic residues" evidence="1">
    <location>
        <begin position="865"/>
        <end position="876"/>
    </location>
</feature>
<feature type="compositionally biased region" description="Acidic residues" evidence="1">
    <location>
        <begin position="798"/>
        <end position="809"/>
    </location>
</feature>
<feature type="compositionally biased region" description="Polar residues" evidence="1">
    <location>
        <begin position="168"/>
        <end position="183"/>
    </location>
</feature>
<feature type="compositionally biased region" description="Acidic residues" evidence="1">
    <location>
        <begin position="782"/>
        <end position="791"/>
    </location>
</feature>
<feature type="compositionally biased region" description="Basic and acidic residues" evidence="1">
    <location>
        <begin position="810"/>
        <end position="821"/>
    </location>
</feature>
<feature type="compositionally biased region" description="Basic and acidic residues" evidence="1">
    <location>
        <begin position="52"/>
        <end position="64"/>
    </location>
</feature>
<dbReference type="Pfam" id="PF10336">
    <property type="entry name" value="DUF2420"/>
    <property type="match status" value="1"/>
</dbReference>
<feature type="compositionally biased region" description="Basic and acidic residues" evidence="1">
    <location>
        <begin position="608"/>
        <end position="618"/>
    </location>
</feature>
<feature type="compositionally biased region" description="Acidic residues" evidence="1">
    <location>
        <begin position="742"/>
        <end position="761"/>
    </location>
</feature>
<feature type="region of interest" description="Disordered" evidence="1">
    <location>
        <begin position="456"/>
        <end position="942"/>
    </location>
</feature>
<feature type="compositionally biased region" description="Basic and acidic residues" evidence="1">
    <location>
        <begin position="467"/>
        <end position="496"/>
    </location>
</feature>
<reference evidence="2 3" key="1">
    <citation type="journal article" date="2022" name="G3 (Bethesda)">
        <title>Enemy or ally: a genomic approach to elucidate the lifestyle of Phyllosticta citrichinaensis.</title>
        <authorList>
            <person name="Buijs V.A."/>
            <person name="Groenewald J.Z."/>
            <person name="Haridas S."/>
            <person name="LaButti K.M."/>
            <person name="Lipzen A."/>
            <person name="Martin F.M."/>
            <person name="Barry K."/>
            <person name="Grigoriev I.V."/>
            <person name="Crous P.W."/>
            <person name="Seidl M.F."/>
        </authorList>
    </citation>
    <scope>NUCLEOTIDE SEQUENCE [LARGE SCALE GENOMIC DNA]</scope>
    <source>
        <strain evidence="2 3">CBS 129764</strain>
    </source>
</reference>
<feature type="compositionally biased region" description="Basic and acidic residues" evidence="1">
    <location>
        <begin position="199"/>
        <end position="214"/>
    </location>
</feature>
<gene>
    <name evidence="2" type="ORF">IWX90DRAFT_492596</name>
</gene>
<keyword evidence="3" id="KW-1185">Reference proteome</keyword>
<feature type="region of interest" description="Disordered" evidence="1">
    <location>
        <begin position="102"/>
        <end position="296"/>
    </location>
</feature>
<proteinExistence type="predicted"/>
<feature type="compositionally biased region" description="Acidic residues" evidence="1">
    <location>
        <begin position="119"/>
        <end position="130"/>
    </location>
</feature>
<feature type="compositionally biased region" description="Polar residues" evidence="1">
    <location>
        <begin position="917"/>
        <end position="928"/>
    </location>
</feature>
<feature type="region of interest" description="Disordered" evidence="1">
    <location>
        <begin position="42"/>
        <end position="89"/>
    </location>
</feature>
<protein>
    <submittedName>
        <fullName evidence="2">Uncharacterized protein</fullName>
    </submittedName>
</protein>
<feature type="compositionally biased region" description="Acidic residues" evidence="1">
    <location>
        <begin position="42"/>
        <end position="51"/>
    </location>
</feature>
<name>A0ABR1Y7C7_9PEZI</name>
<sequence length="942" mass="102117">MAMAANQTLPGLQVTAPEEDMEISDYERTADDIDIDIDISVEPIREEDDYMVDDRSEHENKDDIMLDSDGQEDEDGMMQDNFSVPDEHLTDASDVGYVDIEVKEAPQEAADTDVRDGDQVDDFIDYDDNVTLEPKEEDQLPMQQSEAAPPMPPNAPENSQVVGPSETGDASFQQAAENSTASHQVEPLRQGAGPQGPHTSEDTSHEQQTDKDVESSDMPANPSEEPADKSPVGASQESHVTGHQPETDANAPEEAPKDQEAPEECGDQNLAQSPKNVDSLPVPEPSHGTNQEETRAESLDGAVNLTHEKQNREEQQSTSTHSLHPVVVVYNEEEISLFPPSDGDTSGSYYFLQDEELAHGSIRSLLDACRQVLGDTVQHEDELEIDVAELGLRVSEESLDAAQCTFAQVLDAYIQLHRNDGVENPGPLYVALSTRTKFSARLESIMKVVSDGKGMSQLPFPDYAAEEEPHSDSPDHHQQESEGHAEESGRAPDAKDAANVSARGSLGRERDDDLDSSVSQGQEAVPSSVQSTGAGADLSSADTKPEENLATDGTHYLDIHEAGEEPYADELPEYNSEDENTTHAGDSTGMFATGDFSAASHPDQSDLDDVHKGDDGESHGSSTVRGDNTPATTEHGTLANSHAAEPAAQHPQTETESFVETVDVQEFGYGGSADVAGQEGNDGEENENAEEHEPHVDEDGYAGEENEGHGNSAQGFDQSGYVGREYEYAEDDPNPQQHDADFNDQEEQFDLPSDDEHDGYDDQGPQAVDEKTHVQEKGNDSNEAEFADQEAGEYVVVENEDVYEEGDPEANDHDGRSSHDDQSDDAYANQTAENNEDATLVELEADAQRIADDQHHPASPIGGGVDDDTIDYDDEELSRQSEEEASTAEGVAASPSSFKRTWEEFDHGEKTADNDQGKPSSHATTLDRQANGRAALKKVKSG</sequence>
<evidence type="ECO:0000313" key="2">
    <source>
        <dbReference type="EMBL" id="KAK8177635.1"/>
    </source>
</evidence>
<dbReference type="Proteomes" id="UP001456524">
    <property type="component" value="Unassembled WGS sequence"/>
</dbReference>
<evidence type="ECO:0000313" key="3">
    <source>
        <dbReference type="Proteomes" id="UP001456524"/>
    </source>
</evidence>
<feature type="compositionally biased region" description="Polar residues" evidence="1">
    <location>
        <begin position="1"/>
        <end position="10"/>
    </location>
</feature>
<feature type="compositionally biased region" description="Acidic residues" evidence="1">
    <location>
        <begin position="564"/>
        <end position="579"/>
    </location>
</feature>
<accession>A0ABR1Y7C7</accession>
<feature type="compositionally biased region" description="Basic and acidic residues" evidence="1">
    <location>
        <begin position="900"/>
        <end position="916"/>
    </location>
</feature>
<feature type="compositionally biased region" description="Basic and acidic residues" evidence="1">
    <location>
        <begin position="689"/>
        <end position="698"/>
    </location>
</feature>
<feature type="region of interest" description="Disordered" evidence="1">
    <location>
        <begin position="1"/>
        <end position="30"/>
    </location>
</feature>
<feature type="compositionally biased region" description="Basic and acidic residues" evidence="1">
    <location>
        <begin position="768"/>
        <end position="780"/>
    </location>
</feature>
<evidence type="ECO:0000256" key="1">
    <source>
        <dbReference type="SAM" id="MobiDB-lite"/>
    </source>
</evidence>
<dbReference type="InterPro" id="IPR018822">
    <property type="entry name" value="UPF0646"/>
</dbReference>
<feature type="compositionally biased region" description="Basic and acidic residues" evidence="1">
    <location>
        <begin position="102"/>
        <end position="118"/>
    </location>
</feature>
<feature type="compositionally biased region" description="Polar residues" evidence="1">
    <location>
        <begin position="619"/>
        <end position="640"/>
    </location>
</feature>
<feature type="compositionally biased region" description="Polar residues" evidence="1">
    <location>
        <begin position="516"/>
        <end position="533"/>
    </location>
</feature>